<name>A0A1I6EZ48_9PSEU</name>
<dbReference type="STRING" id="84724.SAMN04488564_106373"/>
<proteinExistence type="predicted"/>
<dbReference type="AlphaFoldDB" id="A0A1I6EZ48"/>
<dbReference type="Proteomes" id="UP000198583">
    <property type="component" value="Unassembled WGS sequence"/>
</dbReference>
<organism evidence="1 2">
    <name type="scientific">Lentzea waywayandensis</name>
    <dbReference type="NCBI Taxonomy" id="84724"/>
    <lineage>
        <taxon>Bacteria</taxon>
        <taxon>Bacillati</taxon>
        <taxon>Actinomycetota</taxon>
        <taxon>Actinomycetes</taxon>
        <taxon>Pseudonocardiales</taxon>
        <taxon>Pseudonocardiaceae</taxon>
        <taxon>Lentzea</taxon>
    </lineage>
</organism>
<protein>
    <submittedName>
        <fullName evidence="1">Uncharacterized protein</fullName>
    </submittedName>
</protein>
<sequence length="81" mass="8242">MLTAGVAPTLVAAGQPVAEPAQQLSQPDPARVLLDVLSAPAAQSRTSLNGIMDQGGNPKATFGVGPDCLNRTAWAYVRGAN</sequence>
<evidence type="ECO:0000313" key="2">
    <source>
        <dbReference type="Proteomes" id="UP000198583"/>
    </source>
</evidence>
<gene>
    <name evidence="1" type="ORF">SAMN04488564_106373</name>
</gene>
<evidence type="ECO:0000313" key="1">
    <source>
        <dbReference type="EMBL" id="SFR22812.1"/>
    </source>
</evidence>
<dbReference type="RefSeq" id="WP_093598952.1">
    <property type="nucleotide sequence ID" value="NZ_FOYL01000006.1"/>
</dbReference>
<reference evidence="2" key="1">
    <citation type="submission" date="2016-10" db="EMBL/GenBank/DDBJ databases">
        <authorList>
            <person name="Varghese N."/>
            <person name="Submissions S."/>
        </authorList>
    </citation>
    <scope>NUCLEOTIDE SEQUENCE [LARGE SCALE GENOMIC DNA]</scope>
    <source>
        <strain evidence="2">DSM 44232</strain>
    </source>
</reference>
<dbReference type="EMBL" id="FOYL01000006">
    <property type="protein sequence ID" value="SFR22812.1"/>
    <property type="molecule type" value="Genomic_DNA"/>
</dbReference>
<keyword evidence="2" id="KW-1185">Reference proteome</keyword>
<accession>A0A1I6EZ48</accession>